<evidence type="ECO:0000256" key="5">
    <source>
        <dbReference type="ARBA" id="ARBA00022842"/>
    </source>
</evidence>
<keyword evidence="4" id="KW-0378">Hydrolase</keyword>
<dbReference type="GO" id="GO:0015074">
    <property type="term" value="P:DNA integration"/>
    <property type="evidence" value="ECO:0007669"/>
    <property type="project" value="UniProtKB-KW"/>
</dbReference>
<keyword evidence="8" id="KW-0239">DNA-directed DNA polymerase</keyword>
<dbReference type="GO" id="GO:0046872">
    <property type="term" value="F:metal ion binding"/>
    <property type="evidence" value="ECO:0007669"/>
    <property type="project" value="UniProtKB-KW"/>
</dbReference>
<evidence type="ECO:0000256" key="1">
    <source>
        <dbReference type="ARBA" id="ARBA00022722"/>
    </source>
</evidence>
<evidence type="ECO:0000256" key="2">
    <source>
        <dbReference type="ARBA" id="ARBA00022723"/>
    </source>
</evidence>
<comment type="caution">
    <text evidence="11">The sequence shown here is derived from an EMBL/GenBank/DDBJ whole genome shotgun (WGS) entry which is preliminary data.</text>
</comment>
<keyword evidence="6" id="KW-0229">DNA integration</keyword>
<evidence type="ECO:0000256" key="3">
    <source>
        <dbReference type="ARBA" id="ARBA00022759"/>
    </source>
</evidence>
<dbReference type="PANTHER" id="PTHR42648:SF11">
    <property type="entry name" value="TRANSPOSON TY4-P GAG-POL POLYPROTEIN"/>
    <property type="match status" value="1"/>
</dbReference>
<keyword evidence="8" id="KW-0548">Nucleotidyltransferase</keyword>
<dbReference type="GO" id="GO:0016787">
    <property type="term" value="F:hydrolase activity"/>
    <property type="evidence" value="ECO:0007669"/>
    <property type="project" value="UniProtKB-KW"/>
</dbReference>
<organism evidence="11 12">
    <name type="scientific">Phytophthora megakarya</name>
    <dbReference type="NCBI Taxonomy" id="4795"/>
    <lineage>
        <taxon>Eukaryota</taxon>
        <taxon>Sar</taxon>
        <taxon>Stramenopiles</taxon>
        <taxon>Oomycota</taxon>
        <taxon>Peronosporomycetes</taxon>
        <taxon>Peronosporales</taxon>
        <taxon>Peronosporaceae</taxon>
        <taxon>Phytophthora</taxon>
    </lineage>
</organism>
<evidence type="ECO:0000313" key="12">
    <source>
        <dbReference type="Proteomes" id="UP000198211"/>
    </source>
</evidence>
<evidence type="ECO:0000256" key="6">
    <source>
        <dbReference type="ARBA" id="ARBA00022908"/>
    </source>
</evidence>
<dbReference type="GO" id="GO:0003887">
    <property type="term" value="F:DNA-directed DNA polymerase activity"/>
    <property type="evidence" value="ECO:0007669"/>
    <property type="project" value="UniProtKB-KW"/>
</dbReference>
<protein>
    <submittedName>
        <fullName evidence="11">Integrase, catalytic core protein</fullName>
    </submittedName>
</protein>
<feature type="domain" description="Integrase catalytic" evidence="10">
    <location>
        <begin position="133"/>
        <end position="295"/>
    </location>
</feature>
<gene>
    <name evidence="11" type="ORF">PHMEG_00010851</name>
</gene>
<dbReference type="InterPro" id="IPR012337">
    <property type="entry name" value="RNaseH-like_sf"/>
</dbReference>
<dbReference type="InterPro" id="IPR039537">
    <property type="entry name" value="Retrotran_Ty1/copia-like"/>
</dbReference>
<keyword evidence="7" id="KW-0695">RNA-directed DNA polymerase</keyword>
<dbReference type="InterPro" id="IPR036397">
    <property type="entry name" value="RNaseH_sf"/>
</dbReference>
<keyword evidence="12" id="KW-1185">Reference proteome</keyword>
<keyword evidence="5" id="KW-0460">Magnesium</keyword>
<name>A0A225WCZ2_9STRA</name>
<dbReference type="AlphaFoldDB" id="A0A225WCZ2"/>
<dbReference type="Gene3D" id="3.30.420.10">
    <property type="entry name" value="Ribonuclease H-like superfamily/Ribonuclease H"/>
    <property type="match status" value="1"/>
</dbReference>
<dbReference type="OrthoDB" id="89149at2759"/>
<evidence type="ECO:0000313" key="11">
    <source>
        <dbReference type="EMBL" id="OWZ15495.1"/>
    </source>
</evidence>
<dbReference type="InterPro" id="IPR001584">
    <property type="entry name" value="Integrase_cat-core"/>
</dbReference>
<evidence type="ECO:0000256" key="9">
    <source>
        <dbReference type="ARBA" id="ARBA00023172"/>
    </source>
</evidence>
<dbReference type="GO" id="GO:0003964">
    <property type="term" value="F:RNA-directed DNA polymerase activity"/>
    <property type="evidence" value="ECO:0007669"/>
    <property type="project" value="UniProtKB-KW"/>
</dbReference>
<evidence type="ECO:0000256" key="4">
    <source>
        <dbReference type="ARBA" id="ARBA00022801"/>
    </source>
</evidence>
<reference evidence="12" key="1">
    <citation type="submission" date="2017-03" db="EMBL/GenBank/DDBJ databases">
        <title>Phytopthora megakarya and P. palmivora, two closely related causual agents of cacao black pod achieved similar genome size and gene model numbers by different mechanisms.</title>
        <authorList>
            <person name="Ali S."/>
            <person name="Shao J."/>
            <person name="Larry D.J."/>
            <person name="Kronmiller B."/>
            <person name="Shen D."/>
            <person name="Strem M.D."/>
            <person name="Melnick R.L."/>
            <person name="Guiltinan M.J."/>
            <person name="Tyler B.M."/>
            <person name="Meinhardt L.W."/>
            <person name="Bailey B.A."/>
        </authorList>
    </citation>
    <scope>NUCLEOTIDE SEQUENCE [LARGE SCALE GENOMIC DNA]</scope>
    <source>
        <strain evidence="12">zdho120</strain>
    </source>
</reference>
<dbReference type="Proteomes" id="UP000198211">
    <property type="component" value="Unassembled WGS sequence"/>
</dbReference>
<keyword evidence="9" id="KW-0233">DNA recombination</keyword>
<evidence type="ECO:0000256" key="8">
    <source>
        <dbReference type="ARBA" id="ARBA00022932"/>
    </source>
</evidence>
<proteinExistence type="predicted"/>
<dbReference type="GO" id="GO:0004519">
    <property type="term" value="F:endonuclease activity"/>
    <property type="evidence" value="ECO:0007669"/>
    <property type="project" value="UniProtKB-KW"/>
</dbReference>
<keyword evidence="1" id="KW-0540">Nuclease</keyword>
<evidence type="ECO:0000259" key="10">
    <source>
        <dbReference type="PROSITE" id="PS50994"/>
    </source>
</evidence>
<keyword evidence="2" id="KW-0479">Metal-binding</keyword>
<dbReference type="GO" id="GO:0003676">
    <property type="term" value="F:nucleic acid binding"/>
    <property type="evidence" value="ECO:0007669"/>
    <property type="project" value="InterPro"/>
</dbReference>
<sequence length="352" mass="40261">MKKAEDLACIKLDLNRIFANEIKDLTHAMKINSAMLKNLVFRKRNGHYRIDATPVIPSTPIYATTTTFMNAKLMMWYVRFAHQYLEAMRKMVQMSMVDGMESLTFEDFNLFSVLPVSARNRNGDRTGDKKENVRQNAYARLMSDVCSVGITTPGGNHSFRLIQDETSRFKWCFMSKKNQANQNVMDIILKVEKEHVVKLFSSDGGGDFINNELKLFLRDDGIDILKTNSYTPEENCIVEKLNGTLMSKMLSITEAAGLPECLWGEVLGYVVEVDNMSTTKALNGMTPYEKLFGHKPQVDDLHVCGCVVFHHILKKKGKNKLDMLADPWLRSKFVRLPHIGSVYRKCYRTTRC</sequence>
<keyword evidence="8" id="KW-0808">Transferase</keyword>
<dbReference type="PANTHER" id="PTHR42648">
    <property type="entry name" value="TRANSPOSASE, PUTATIVE-RELATED"/>
    <property type="match status" value="1"/>
</dbReference>
<dbReference type="GO" id="GO:0006310">
    <property type="term" value="P:DNA recombination"/>
    <property type="evidence" value="ECO:0007669"/>
    <property type="project" value="UniProtKB-KW"/>
</dbReference>
<dbReference type="EMBL" id="NBNE01001112">
    <property type="protein sequence ID" value="OWZ15495.1"/>
    <property type="molecule type" value="Genomic_DNA"/>
</dbReference>
<dbReference type="SUPFAM" id="SSF53098">
    <property type="entry name" value="Ribonuclease H-like"/>
    <property type="match status" value="1"/>
</dbReference>
<keyword evidence="3" id="KW-0255">Endonuclease</keyword>
<dbReference type="PROSITE" id="PS50994">
    <property type="entry name" value="INTEGRASE"/>
    <property type="match status" value="1"/>
</dbReference>
<dbReference type="STRING" id="4795.A0A225WCZ2"/>
<evidence type="ECO:0000256" key="7">
    <source>
        <dbReference type="ARBA" id="ARBA00022918"/>
    </source>
</evidence>
<accession>A0A225WCZ2</accession>